<gene>
    <name evidence="3" type="ORF">DW064_15020</name>
    <name evidence="2" type="ORF">DXC61_15120</name>
    <name evidence="1" type="ORF">F7D97_06970</name>
</gene>
<dbReference type="GO" id="GO:0009253">
    <property type="term" value="P:peptidoglycan catabolic process"/>
    <property type="evidence" value="ECO:0007669"/>
    <property type="project" value="InterPro"/>
</dbReference>
<evidence type="ECO:0000313" key="4">
    <source>
        <dbReference type="Proteomes" id="UP000261187"/>
    </source>
</evidence>
<reference evidence="1 6" key="2">
    <citation type="submission" date="2019-09" db="EMBL/GenBank/DDBJ databases">
        <title>Distinct polysaccharide growth profiles of human intestinal Prevotella copri isolates.</title>
        <authorList>
            <person name="Fehlner-Peach H."/>
            <person name="Magnabosco C."/>
            <person name="Raghavan V."/>
            <person name="Scher J.U."/>
            <person name="Tett A."/>
            <person name="Cox L.M."/>
            <person name="Gottsegen C."/>
            <person name="Watters A."/>
            <person name="Wiltshire- Gordon J.D."/>
            <person name="Segata N."/>
            <person name="Bonneau R."/>
            <person name="Littman D.R."/>
        </authorList>
    </citation>
    <scope>NUCLEOTIDE SEQUENCE [LARGE SCALE GENOMIC DNA]</scope>
    <source>
        <strain evidence="1">IK21513</strain>
        <strain evidence="6">iK21513</strain>
    </source>
</reference>
<dbReference type="Proteomes" id="UP000406735">
    <property type="component" value="Unassembled WGS sequence"/>
</dbReference>
<name>A0A3E4SB59_9BACT</name>
<evidence type="ECO:0000313" key="1">
    <source>
        <dbReference type="EMBL" id="MQN09682.1"/>
    </source>
</evidence>
<accession>A0A3E4SB59</accession>
<dbReference type="EMBL" id="QSSA01000062">
    <property type="protein sequence ID" value="RGL54319.1"/>
    <property type="molecule type" value="Genomic_DNA"/>
</dbReference>
<sequence>MNSRFCPLIHALIEQLKEEYPLATIHGHNEFANKACPCFNVKKEWG</sequence>
<evidence type="ECO:0000313" key="2">
    <source>
        <dbReference type="EMBL" id="RGL54319.1"/>
    </source>
</evidence>
<dbReference type="Proteomes" id="UP000261187">
    <property type="component" value="Unassembled WGS sequence"/>
</dbReference>
<dbReference type="Proteomes" id="UP000284562">
    <property type="component" value="Unassembled WGS sequence"/>
</dbReference>
<evidence type="ECO:0000313" key="3">
    <source>
        <dbReference type="EMBL" id="RHK45355.1"/>
    </source>
</evidence>
<protein>
    <submittedName>
        <fullName evidence="1">N-acetylmuramoyl-L-alanine amidase</fullName>
    </submittedName>
</protein>
<evidence type="ECO:0000313" key="5">
    <source>
        <dbReference type="Proteomes" id="UP000284562"/>
    </source>
</evidence>
<dbReference type="Gene3D" id="3.40.80.10">
    <property type="entry name" value="Peptidoglycan recognition protein-like"/>
    <property type="match status" value="1"/>
</dbReference>
<dbReference type="EMBL" id="QRNN01000107">
    <property type="protein sequence ID" value="RHK45355.1"/>
    <property type="molecule type" value="Genomic_DNA"/>
</dbReference>
<reference evidence="4 5" key="1">
    <citation type="submission" date="2018-08" db="EMBL/GenBank/DDBJ databases">
        <title>A genome reference for cultivated species of the human gut microbiota.</title>
        <authorList>
            <person name="Zou Y."/>
            <person name="Xue W."/>
            <person name="Luo G."/>
        </authorList>
    </citation>
    <scope>NUCLEOTIDE SEQUENCE [LARGE SCALE GENOMIC DNA]</scope>
    <source>
        <strain evidence="3 5">AF43-2</strain>
        <strain evidence="2 4">TF06-40</strain>
    </source>
</reference>
<dbReference type="InterPro" id="IPR036505">
    <property type="entry name" value="Amidase/PGRP_sf"/>
</dbReference>
<organism evidence="1 6">
    <name type="scientific">Segatella copri</name>
    <dbReference type="NCBI Taxonomy" id="165179"/>
    <lineage>
        <taxon>Bacteria</taxon>
        <taxon>Pseudomonadati</taxon>
        <taxon>Bacteroidota</taxon>
        <taxon>Bacteroidia</taxon>
        <taxon>Bacteroidales</taxon>
        <taxon>Prevotellaceae</taxon>
        <taxon>Segatella</taxon>
    </lineage>
</organism>
<dbReference type="GO" id="GO:0008745">
    <property type="term" value="F:N-acetylmuramoyl-L-alanine amidase activity"/>
    <property type="evidence" value="ECO:0007669"/>
    <property type="project" value="InterPro"/>
</dbReference>
<dbReference type="RefSeq" id="WP_117695817.1">
    <property type="nucleotide sequence ID" value="NZ_CATKVU010000006.1"/>
</dbReference>
<comment type="caution">
    <text evidence="1">The sequence shown here is derived from an EMBL/GenBank/DDBJ whole genome shotgun (WGS) entry which is preliminary data.</text>
</comment>
<evidence type="ECO:0000313" key="6">
    <source>
        <dbReference type="Proteomes" id="UP000406735"/>
    </source>
</evidence>
<dbReference type="AlphaFoldDB" id="A0A3E4SB59"/>
<dbReference type="EMBL" id="VZCY01000058">
    <property type="protein sequence ID" value="MQN09682.1"/>
    <property type="molecule type" value="Genomic_DNA"/>
</dbReference>
<dbReference type="SUPFAM" id="SSF55846">
    <property type="entry name" value="N-acetylmuramoyl-L-alanine amidase-like"/>
    <property type="match status" value="1"/>
</dbReference>
<proteinExistence type="predicted"/>